<protein>
    <submittedName>
        <fullName evidence="4">SDR family NAD(P)-dependent oxidoreductase</fullName>
    </submittedName>
</protein>
<evidence type="ECO:0000256" key="2">
    <source>
        <dbReference type="ARBA" id="ARBA00022857"/>
    </source>
</evidence>
<keyword evidence="2" id="KW-0521">NADP</keyword>
<dbReference type="EMBL" id="VNJI01000097">
    <property type="protein sequence ID" value="TVX97913.1"/>
    <property type="molecule type" value="Genomic_DNA"/>
</dbReference>
<dbReference type="InterPro" id="IPR002347">
    <property type="entry name" value="SDR_fam"/>
</dbReference>
<dbReference type="InterPro" id="IPR036291">
    <property type="entry name" value="NAD(P)-bd_dom_sf"/>
</dbReference>
<dbReference type="AlphaFoldDB" id="A0A559JDH1"/>
<name>A0A559JDH1_9BACL</name>
<comment type="similarity">
    <text evidence="1">Belongs to the short-chain dehydrogenases/reductases (SDR) family.</text>
</comment>
<dbReference type="PANTHER" id="PTHR43490:SF99">
    <property type="entry name" value="SHORT-CHAIN DEHYDROGENASE_REDUCTASE"/>
    <property type="match status" value="1"/>
</dbReference>
<keyword evidence="5" id="KW-1185">Reference proteome</keyword>
<dbReference type="GO" id="GO:0016020">
    <property type="term" value="C:membrane"/>
    <property type="evidence" value="ECO:0007669"/>
    <property type="project" value="TreeGrafter"/>
</dbReference>
<dbReference type="OrthoDB" id="5786478at2"/>
<dbReference type="PRINTS" id="PR00081">
    <property type="entry name" value="GDHRDH"/>
</dbReference>
<dbReference type="Gene3D" id="3.40.50.720">
    <property type="entry name" value="NAD(P)-binding Rossmann-like Domain"/>
    <property type="match status" value="1"/>
</dbReference>
<keyword evidence="3" id="KW-0560">Oxidoreductase</keyword>
<organism evidence="4 5">
    <name type="scientific">Paenibacillus cremeus</name>
    <dbReference type="NCBI Taxonomy" id="2163881"/>
    <lineage>
        <taxon>Bacteria</taxon>
        <taxon>Bacillati</taxon>
        <taxon>Bacillota</taxon>
        <taxon>Bacilli</taxon>
        <taxon>Bacillales</taxon>
        <taxon>Paenibacillaceae</taxon>
        <taxon>Paenibacillus</taxon>
    </lineage>
</organism>
<gene>
    <name evidence="4" type="ORF">FPZ49_34735</name>
</gene>
<evidence type="ECO:0000256" key="3">
    <source>
        <dbReference type="ARBA" id="ARBA00023002"/>
    </source>
</evidence>
<dbReference type="Proteomes" id="UP000317036">
    <property type="component" value="Unassembled WGS sequence"/>
</dbReference>
<evidence type="ECO:0000256" key="1">
    <source>
        <dbReference type="ARBA" id="ARBA00006484"/>
    </source>
</evidence>
<reference evidence="4 5" key="1">
    <citation type="submission" date="2019-07" db="EMBL/GenBank/DDBJ databases">
        <authorList>
            <person name="Kim J."/>
        </authorList>
    </citation>
    <scope>NUCLEOTIDE SEQUENCE [LARGE SCALE GENOMIC DNA]</scope>
    <source>
        <strain evidence="4 5">JC52</strain>
    </source>
</reference>
<comment type="caution">
    <text evidence="4">The sequence shown here is derived from an EMBL/GenBank/DDBJ whole genome shotgun (WGS) entry which is preliminary data.</text>
</comment>
<dbReference type="GO" id="GO:0016491">
    <property type="term" value="F:oxidoreductase activity"/>
    <property type="evidence" value="ECO:0007669"/>
    <property type="project" value="UniProtKB-KW"/>
</dbReference>
<proteinExistence type="inferred from homology"/>
<dbReference type="PANTHER" id="PTHR43490">
    <property type="entry name" value="(+)-NEOMENTHOL DEHYDROGENASE"/>
    <property type="match status" value="1"/>
</dbReference>
<dbReference type="SUPFAM" id="SSF51735">
    <property type="entry name" value="NAD(P)-binding Rossmann-fold domains"/>
    <property type="match status" value="1"/>
</dbReference>
<sequence length="245" mass="26653">MKALVTGANKGIGFEIARQLGKRGYEILVGARDEIRGQKAVSDLTAEGITASFIKIDLNDFTTLHEAADRVGTLDLLVNNAGIPGNIATHRGQKDMFKSAFDYTTDDLRQTVEVNFFGTHELIKSLLSNLTEDAKILNVTIPISGNQYWQPLAYLTSKAAQNSMTMVFGNEFIKTGSKRQIFGVMPGAVATDLNGMPESDYVKSPVAAAALITSFLFDGKNHNAHIVNYTGVDVTNYEAELSQNK</sequence>
<accession>A0A559JDH1</accession>
<dbReference type="Pfam" id="PF00106">
    <property type="entry name" value="adh_short"/>
    <property type="match status" value="1"/>
</dbReference>
<evidence type="ECO:0000313" key="4">
    <source>
        <dbReference type="EMBL" id="TVX97913.1"/>
    </source>
</evidence>
<dbReference type="RefSeq" id="WP_144855224.1">
    <property type="nucleotide sequence ID" value="NZ_VNJI01000097.1"/>
</dbReference>
<evidence type="ECO:0000313" key="5">
    <source>
        <dbReference type="Proteomes" id="UP000317036"/>
    </source>
</evidence>